<dbReference type="AlphaFoldDB" id="A0A4P9XNL6"/>
<accession>A0A4P9XNL6</accession>
<dbReference type="GO" id="GO:0004497">
    <property type="term" value="F:monooxygenase activity"/>
    <property type="evidence" value="ECO:0007669"/>
    <property type="project" value="InterPro"/>
</dbReference>
<dbReference type="InterPro" id="IPR036396">
    <property type="entry name" value="Cyt_P450_sf"/>
</dbReference>
<protein>
    <submittedName>
        <fullName evidence="1">Cytochrome P450</fullName>
    </submittedName>
</protein>
<gene>
    <name evidence="1" type="ORF">THASP1DRAFT_5304</name>
</gene>
<organism evidence="1 2">
    <name type="scientific">Thamnocephalis sphaerospora</name>
    <dbReference type="NCBI Taxonomy" id="78915"/>
    <lineage>
        <taxon>Eukaryota</taxon>
        <taxon>Fungi</taxon>
        <taxon>Fungi incertae sedis</taxon>
        <taxon>Zoopagomycota</taxon>
        <taxon>Zoopagomycotina</taxon>
        <taxon>Zoopagomycetes</taxon>
        <taxon>Zoopagales</taxon>
        <taxon>Sigmoideomycetaceae</taxon>
        <taxon>Thamnocephalis</taxon>
    </lineage>
</organism>
<feature type="non-terminal residue" evidence="1">
    <location>
        <position position="1"/>
    </location>
</feature>
<proteinExistence type="predicted"/>
<sequence>NALLSPLRSIPGPWYCASTGIVYLWKISTSRHLAWIKDLHDKYGPIVRARLYLQANTDMHTTAPNMVNVRDVNALQAIFSTHRFAKSPFYSVFDLRGNPTVFSARDPTIAKMRRKLVIPMFTRTAVDDMDEMIMSAGIRPLLRRLMNDAASGNAANLMQL</sequence>
<dbReference type="GO" id="GO:0020037">
    <property type="term" value="F:heme binding"/>
    <property type="evidence" value="ECO:0007669"/>
    <property type="project" value="InterPro"/>
</dbReference>
<dbReference type="Gene3D" id="1.10.630.10">
    <property type="entry name" value="Cytochrome P450"/>
    <property type="match status" value="1"/>
</dbReference>
<dbReference type="SUPFAM" id="SSF48264">
    <property type="entry name" value="Cytochrome P450"/>
    <property type="match status" value="1"/>
</dbReference>
<keyword evidence="2" id="KW-1185">Reference proteome</keyword>
<evidence type="ECO:0000313" key="2">
    <source>
        <dbReference type="Proteomes" id="UP000271241"/>
    </source>
</evidence>
<dbReference type="OrthoDB" id="1470350at2759"/>
<dbReference type="Proteomes" id="UP000271241">
    <property type="component" value="Unassembled WGS sequence"/>
</dbReference>
<dbReference type="GO" id="GO:0005506">
    <property type="term" value="F:iron ion binding"/>
    <property type="evidence" value="ECO:0007669"/>
    <property type="project" value="InterPro"/>
</dbReference>
<dbReference type="EMBL" id="KZ992722">
    <property type="protein sequence ID" value="RKP07422.1"/>
    <property type="molecule type" value="Genomic_DNA"/>
</dbReference>
<feature type="non-terminal residue" evidence="1">
    <location>
        <position position="160"/>
    </location>
</feature>
<evidence type="ECO:0000313" key="1">
    <source>
        <dbReference type="EMBL" id="RKP07422.1"/>
    </source>
</evidence>
<dbReference type="GO" id="GO:0016705">
    <property type="term" value="F:oxidoreductase activity, acting on paired donors, with incorporation or reduction of molecular oxygen"/>
    <property type="evidence" value="ECO:0007669"/>
    <property type="project" value="InterPro"/>
</dbReference>
<reference evidence="2" key="1">
    <citation type="journal article" date="2018" name="Nat. Microbiol.">
        <title>Leveraging single-cell genomics to expand the fungal tree of life.</title>
        <authorList>
            <person name="Ahrendt S.R."/>
            <person name="Quandt C.A."/>
            <person name="Ciobanu D."/>
            <person name="Clum A."/>
            <person name="Salamov A."/>
            <person name="Andreopoulos B."/>
            <person name="Cheng J.F."/>
            <person name="Woyke T."/>
            <person name="Pelin A."/>
            <person name="Henrissat B."/>
            <person name="Reynolds N.K."/>
            <person name="Benny G.L."/>
            <person name="Smith M.E."/>
            <person name="James T.Y."/>
            <person name="Grigoriev I.V."/>
        </authorList>
    </citation>
    <scope>NUCLEOTIDE SEQUENCE [LARGE SCALE GENOMIC DNA]</scope>
    <source>
        <strain evidence="2">RSA 1356</strain>
    </source>
</reference>
<name>A0A4P9XNL6_9FUNG</name>